<dbReference type="EMBL" id="LGCK01000007">
    <property type="protein sequence ID" value="KPL72674.1"/>
    <property type="molecule type" value="Genomic_DNA"/>
</dbReference>
<protein>
    <submittedName>
        <fullName evidence="1">Uncharacterized protein</fullName>
    </submittedName>
</protein>
<evidence type="ECO:0000313" key="1">
    <source>
        <dbReference type="EMBL" id="KPL72674.1"/>
    </source>
</evidence>
<dbReference type="AlphaFoldDB" id="A0A0N8GLJ5"/>
<dbReference type="OrthoDB" id="165454at2"/>
<name>A0A0N8GLJ5_9CHLR</name>
<organism evidence="1 2">
    <name type="scientific">Leptolinea tardivitalis</name>
    <dbReference type="NCBI Taxonomy" id="229920"/>
    <lineage>
        <taxon>Bacteria</taxon>
        <taxon>Bacillati</taxon>
        <taxon>Chloroflexota</taxon>
        <taxon>Anaerolineae</taxon>
        <taxon>Anaerolineales</taxon>
        <taxon>Anaerolineaceae</taxon>
        <taxon>Leptolinea</taxon>
    </lineage>
</organism>
<comment type="caution">
    <text evidence="1">The sequence shown here is derived from an EMBL/GenBank/DDBJ whole genome shotgun (WGS) entry which is preliminary data.</text>
</comment>
<reference evidence="1 2" key="1">
    <citation type="submission" date="2015-07" db="EMBL/GenBank/DDBJ databases">
        <title>Genome sequence of Leptolinea tardivitalis DSM 16556.</title>
        <authorList>
            <person name="Hemp J."/>
            <person name="Ward L.M."/>
            <person name="Pace L.A."/>
            <person name="Fischer W.W."/>
        </authorList>
    </citation>
    <scope>NUCLEOTIDE SEQUENCE [LARGE SCALE GENOMIC DNA]</scope>
    <source>
        <strain evidence="1 2">YMTK-2</strain>
    </source>
</reference>
<sequence>MTRVIATEGGTRERTRLSKAVVKAIRLLAQQEKPDDESRDLAAFISIALDQMYKSVETSVVAWEKKDYWVKADRFRMEWEWCSRASAAMEKAVLSDDWGTVASTAGLIAQKLMKVQLAPGARVGTPWVGAYKQLKTSSK</sequence>
<proteinExistence type="predicted"/>
<accession>A0A0N8GLJ5</accession>
<dbReference type="Proteomes" id="UP000050430">
    <property type="component" value="Unassembled WGS sequence"/>
</dbReference>
<gene>
    <name evidence="1" type="ORF">ADM99_06185</name>
</gene>
<evidence type="ECO:0000313" key="2">
    <source>
        <dbReference type="Proteomes" id="UP000050430"/>
    </source>
</evidence>
<dbReference type="RefSeq" id="WP_062421258.1">
    <property type="nucleotide sequence ID" value="NZ_BBYA01000008.1"/>
</dbReference>
<keyword evidence="2" id="KW-1185">Reference proteome</keyword>